<dbReference type="AlphaFoldDB" id="A0A137PH44"/>
<evidence type="ECO:0000313" key="2">
    <source>
        <dbReference type="EMBL" id="KXN74300.1"/>
    </source>
</evidence>
<dbReference type="OrthoDB" id="67965at2759"/>
<keyword evidence="1" id="KW-1133">Transmembrane helix</keyword>
<keyword evidence="1" id="KW-0812">Transmembrane</keyword>
<sequence length="312" mass="35925">MIYILDNYYLTISLLVTIAYQLLFFSIAWINKFDKVTDFAGGSNAIVVSILTLCLSQIYSVRQIVITVCASVWGLRLASFLLYRIIKTSEDTRFNDIRSNFFKFLAFWIFQIIWIFTITIPVTLTNSPNYSQITTDFGTPTDIIGIILFVFGLVIESVSDMQKFSFNMRREDKFEIIQSGLWKYSRHPNYFGEITLWWGIFLISISSTITQNSYIGLIGLLSPLLTSFLLLLFSGIPQAEPKKEREFNEAGKLEIWRNYIDSTSTVIPLPNGLYEKLPSFVKTWVLLDLPVYRNKDLNEGGRSDYSEEGLLQ</sequence>
<dbReference type="Gene3D" id="1.20.120.1630">
    <property type="match status" value="1"/>
</dbReference>
<reference evidence="2 3" key="1">
    <citation type="journal article" date="2015" name="Genome Biol. Evol.">
        <title>Phylogenomic analyses indicate that early fungi evolved digesting cell walls of algal ancestors of land plants.</title>
        <authorList>
            <person name="Chang Y."/>
            <person name="Wang S."/>
            <person name="Sekimoto S."/>
            <person name="Aerts A.L."/>
            <person name="Choi C."/>
            <person name="Clum A."/>
            <person name="LaButti K.M."/>
            <person name="Lindquist E.A."/>
            <person name="Yee Ngan C."/>
            <person name="Ohm R.A."/>
            <person name="Salamov A.A."/>
            <person name="Grigoriev I.V."/>
            <person name="Spatafora J.W."/>
            <person name="Berbee M.L."/>
        </authorList>
    </citation>
    <scope>NUCLEOTIDE SEQUENCE [LARGE SCALE GENOMIC DNA]</scope>
    <source>
        <strain evidence="2 3">NRRL 28638</strain>
    </source>
</reference>
<keyword evidence="3" id="KW-1185">Reference proteome</keyword>
<accession>A0A137PH44</accession>
<feature type="transmembrane region" description="Helical" evidence="1">
    <location>
        <begin position="215"/>
        <end position="236"/>
    </location>
</feature>
<gene>
    <name evidence="2" type="ORF">CONCODRAFT_54731</name>
</gene>
<evidence type="ECO:0000313" key="3">
    <source>
        <dbReference type="Proteomes" id="UP000070444"/>
    </source>
</evidence>
<dbReference type="InterPro" id="IPR010721">
    <property type="entry name" value="UstE-like"/>
</dbReference>
<dbReference type="OMA" id="FQMLWVW"/>
<organism evidence="2 3">
    <name type="scientific">Conidiobolus coronatus (strain ATCC 28846 / CBS 209.66 / NRRL 28638)</name>
    <name type="common">Delacroixia coronata</name>
    <dbReference type="NCBI Taxonomy" id="796925"/>
    <lineage>
        <taxon>Eukaryota</taxon>
        <taxon>Fungi</taxon>
        <taxon>Fungi incertae sedis</taxon>
        <taxon>Zoopagomycota</taxon>
        <taxon>Entomophthoromycotina</taxon>
        <taxon>Entomophthoromycetes</taxon>
        <taxon>Entomophthorales</taxon>
        <taxon>Ancylistaceae</taxon>
        <taxon>Conidiobolus</taxon>
    </lineage>
</organism>
<dbReference type="PANTHER" id="PTHR32251:SF15">
    <property type="entry name" value="3-OXO-5-ALPHA-STEROID 4-DEHYDROGENASE (DUF1295)"/>
    <property type="match status" value="1"/>
</dbReference>
<protein>
    <submittedName>
        <fullName evidence="2">DUF1295-domain-containing protein</fullName>
    </submittedName>
</protein>
<feature type="transmembrane region" description="Helical" evidence="1">
    <location>
        <begin position="143"/>
        <end position="161"/>
    </location>
</feature>
<keyword evidence="1" id="KW-0472">Membrane</keyword>
<feature type="transmembrane region" description="Helical" evidence="1">
    <location>
        <begin position="12"/>
        <end position="30"/>
    </location>
</feature>
<dbReference type="Proteomes" id="UP000070444">
    <property type="component" value="Unassembled WGS sequence"/>
</dbReference>
<name>A0A137PH44_CONC2</name>
<dbReference type="Pfam" id="PF06966">
    <property type="entry name" value="DUF1295"/>
    <property type="match status" value="1"/>
</dbReference>
<dbReference type="PANTHER" id="PTHR32251">
    <property type="entry name" value="3-OXO-5-ALPHA-STEROID 4-DEHYDROGENASE"/>
    <property type="match status" value="1"/>
</dbReference>
<evidence type="ECO:0000256" key="1">
    <source>
        <dbReference type="SAM" id="Phobius"/>
    </source>
</evidence>
<feature type="transmembrane region" description="Helical" evidence="1">
    <location>
        <begin position="39"/>
        <end position="58"/>
    </location>
</feature>
<proteinExistence type="predicted"/>
<dbReference type="EMBL" id="KQ964425">
    <property type="protein sequence ID" value="KXN74300.1"/>
    <property type="molecule type" value="Genomic_DNA"/>
</dbReference>
<dbReference type="PROSITE" id="PS50244">
    <property type="entry name" value="S5A_REDUCTASE"/>
    <property type="match status" value="1"/>
</dbReference>
<feature type="transmembrane region" description="Helical" evidence="1">
    <location>
        <begin position="190"/>
        <end position="209"/>
    </location>
</feature>
<dbReference type="GO" id="GO:0016020">
    <property type="term" value="C:membrane"/>
    <property type="evidence" value="ECO:0007669"/>
    <property type="project" value="TreeGrafter"/>
</dbReference>
<feature type="transmembrane region" description="Helical" evidence="1">
    <location>
        <begin position="104"/>
        <end position="123"/>
    </location>
</feature>